<protein>
    <submittedName>
        <fullName evidence="2">Membrane protein</fullName>
    </submittedName>
</protein>
<dbReference type="AlphaFoldDB" id="A0A347UAH6"/>
<keyword evidence="4" id="KW-1185">Reference proteome</keyword>
<feature type="transmembrane region" description="Helical" evidence="1">
    <location>
        <begin position="12"/>
        <end position="32"/>
    </location>
</feature>
<dbReference type="EMBL" id="NXIG01000010">
    <property type="protein sequence ID" value="RXI29714.1"/>
    <property type="molecule type" value="Genomic_DNA"/>
</dbReference>
<keyword evidence="1" id="KW-0812">Transmembrane</keyword>
<dbReference type="OrthoDB" id="5343608at2"/>
<proteinExistence type="predicted"/>
<accession>A0A347UAH6</accession>
<organism evidence="3 5">
    <name type="scientific">Arcobacter ellisii</name>
    <dbReference type="NCBI Taxonomy" id="913109"/>
    <lineage>
        <taxon>Bacteria</taxon>
        <taxon>Pseudomonadati</taxon>
        <taxon>Campylobacterota</taxon>
        <taxon>Epsilonproteobacteria</taxon>
        <taxon>Campylobacterales</taxon>
        <taxon>Arcobacteraceae</taxon>
        <taxon>Arcobacter</taxon>
    </lineage>
</organism>
<gene>
    <name evidence="2" type="ORF">AELL_2222</name>
    <name evidence="3" type="ORF">CP962_10105</name>
</gene>
<evidence type="ECO:0000256" key="1">
    <source>
        <dbReference type="SAM" id="Phobius"/>
    </source>
</evidence>
<dbReference type="Proteomes" id="UP000262582">
    <property type="component" value="Chromosome"/>
</dbReference>
<reference evidence="2 4" key="2">
    <citation type="submission" date="2018-08" db="EMBL/GenBank/DDBJ databases">
        <title>Complete genome of the Arcobacter ellisii type strain LMG 26155.</title>
        <authorList>
            <person name="Miller W.G."/>
            <person name="Yee E."/>
            <person name="Bono J.L."/>
        </authorList>
    </citation>
    <scope>NUCLEOTIDE SEQUENCE [LARGE SCALE GENOMIC DNA]</scope>
    <source>
        <strain evidence="2 4">LMG 26155</strain>
    </source>
</reference>
<keyword evidence="1" id="KW-1133">Transmembrane helix</keyword>
<evidence type="ECO:0000313" key="3">
    <source>
        <dbReference type="EMBL" id="RXI29714.1"/>
    </source>
</evidence>
<evidence type="ECO:0000313" key="2">
    <source>
        <dbReference type="EMBL" id="AXX95854.1"/>
    </source>
</evidence>
<evidence type="ECO:0000313" key="4">
    <source>
        <dbReference type="Proteomes" id="UP000262582"/>
    </source>
</evidence>
<dbReference type="Proteomes" id="UP000290588">
    <property type="component" value="Unassembled WGS sequence"/>
</dbReference>
<sequence>MPSFELVVPENILFILSNLSFISFCFFISFILSKILKSVIVFFILLLTLLSFAYYDIFIKYSIKNFYELTQMDSKIYSKPIKNENLKIDSLSMIGVYIYPLKYSTNITEAEINEIKNLHKDYVEKFIDISTYAYKFNRYIYNTQRIYLNSYTNENIKIEEQNPRYEVTKTLVDTYLPKIYGKYQYKVIDKQTKNVIATAFNIFFISSHNKFRNKYLFWSNEKESDFNLIPVQNFDIIYKKLFIDN</sequence>
<keyword evidence="1" id="KW-0472">Membrane</keyword>
<dbReference type="EMBL" id="CP032097">
    <property type="protein sequence ID" value="AXX95854.1"/>
    <property type="molecule type" value="Genomic_DNA"/>
</dbReference>
<name>A0A347UAH6_9BACT</name>
<dbReference type="RefSeq" id="WP_118918016.1">
    <property type="nucleotide sequence ID" value="NZ_CP032097.1"/>
</dbReference>
<evidence type="ECO:0000313" key="5">
    <source>
        <dbReference type="Proteomes" id="UP000290588"/>
    </source>
</evidence>
<dbReference type="KEGG" id="aell:AELL_2222"/>
<reference evidence="3 5" key="1">
    <citation type="submission" date="2017-09" db="EMBL/GenBank/DDBJ databases">
        <title>Genomics of the genus Arcobacter.</title>
        <authorList>
            <person name="Perez-Cataluna A."/>
            <person name="Figueras M.J."/>
            <person name="Salas-Masso N."/>
        </authorList>
    </citation>
    <scope>NUCLEOTIDE SEQUENCE [LARGE SCALE GENOMIC DNA]</scope>
    <source>
        <strain evidence="3 5">CECT 7837</strain>
    </source>
</reference>
<feature type="transmembrane region" description="Helical" evidence="1">
    <location>
        <begin position="39"/>
        <end position="55"/>
    </location>
</feature>